<accession>A0A2M8F9Y5</accession>
<name>A0A2M8F9Y5_9BACT</name>
<organism evidence="2 3">
    <name type="scientific">Candidatus Magasanikbacteria bacterium CG_4_9_14_0_2_um_filter_42_11</name>
    <dbReference type="NCBI Taxonomy" id="1974643"/>
    <lineage>
        <taxon>Bacteria</taxon>
        <taxon>Candidatus Magasanikiibacteriota</taxon>
    </lineage>
</organism>
<evidence type="ECO:0000313" key="2">
    <source>
        <dbReference type="EMBL" id="PJC52518.1"/>
    </source>
</evidence>
<dbReference type="Pfam" id="PF04480">
    <property type="entry name" value="DUF559"/>
    <property type="match status" value="1"/>
</dbReference>
<evidence type="ECO:0000259" key="1">
    <source>
        <dbReference type="Pfam" id="PF04480"/>
    </source>
</evidence>
<proteinExistence type="predicted"/>
<evidence type="ECO:0000313" key="3">
    <source>
        <dbReference type="Proteomes" id="UP000231456"/>
    </source>
</evidence>
<gene>
    <name evidence="2" type="ORF">CO030_02480</name>
</gene>
<protein>
    <recommendedName>
        <fullName evidence="1">DUF559 domain-containing protein</fullName>
    </recommendedName>
</protein>
<dbReference type="Gene3D" id="3.40.960.10">
    <property type="entry name" value="VSR Endonuclease"/>
    <property type="match status" value="1"/>
</dbReference>
<feature type="domain" description="DUF559" evidence="1">
    <location>
        <begin position="12"/>
        <end position="115"/>
    </location>
</feature>
<dbReference type="CDD" id="cd01038">
    <property type="entry name" value="Endonuclease_DUF559"/>
    <property type="match status" value="1"/>
</dbReference>
<reference evidence="3" key="1">
    <citation type="submission" date="2017-09" db="EMBL/GenBank/DDBJ databases">
        <title>Depth-based differentiation of microbial function through sediment-hosted aquifers and enrichment of novel symbionts in the deep terrestrial subsurface.</title>
        <authorList>
            <person name="Probst A.J."/>
            <person name="Ladd B."/>
            <person name="Jarett J.K."/>
            <person name="Geller-Mcgrath D.E."/>
            <person name="Sieber C.M.K."/>
            <person name="Emerson J.B."/>
            <person name="Anantharaman K."/>
            <person name="Thomas B.C."/>
            <person name="Malmstrom R."/>
            <person name="Stieglmeier M."/>
            <person name="Klingl A."/>
            <person name="Woyke T."/>
            <person name="Ryan C.M."/>
            <person name="Banfield J.F."/>
        </authorList>
    </citation>
    <scope>NUCLEOTIDE SEQUENCE [LARGE SCALE GENOMIC DNA]</scope>
</reference>
<dbReference type="EMBL" id="PFRH01000083">
    <property type="protein sequence ID" value="PJC52518.1"/>
    <property type="molecule type" value="Genomic_DNA"/>
</dbReference>
<dbReference type="InterPro" id="IPR007569">
    <property type="entry name" value="DUF559"/>
</dbReference>
<dbReference type="Proteomes" id="UP000231456">
    <property type="component" value="Unassembled WGS sequence"/>
</dbReference>
<dbReference type="SUPFAM" id="SSF52980">
    <property type="entry name" value="Restriction endonuclease-like"/>
    <property type="match status" value="1"/>
</dbReference>
<comment type="caution">
    <text evidence="2">The sequence shown here is derived from an EMBL/GenBank/DDBJ whole genome shotgun (WGS) entry which is preliminary data.</text>
</comment>
<sequence length="141" mass="16388">MTTLFNKSEYTGRRKKLRRDMPKGEKLLWQHLKNTQLGYKFRRQCSVGPYVADFYCPRLRLVIEVDGLSHYDDEAKIYDLKRDAYMKEKGLTVKRYTGGQVWHELDSVKQDIFNTCIELDNGGMLREPPLTPPCLPAGKAS</sequence>
<dbReference type="PANTHER" id="PTHR38590:SF1">
    <property type="entry name" value="BLL0828 PROTEIN"/>
    <property type="match status" value="1"/>
</dbReference>
<dbReference type="InterPro" id="IPR011335">
    <property type="entry name" value="Restrct_endonuc-II-like"/>
</dbReference>
<dbReference type="AlphaFoldDB" id="A0A2M8F9Y5"/>
<dbReference type="InterPro" id="IPR047216">
    <property type="entry name" value="Endonuclease_DUF559_bact"/>
</dbReference>
<dbReference type="PANTHER" id="PTHR38590">
    <property type="entry name" value="BLL0828 PROTEIN"/>
    <property type="match status" value="1"/>
</dbReference>